<name>A0A8J7L2E8_9FIRM</name>
<evidence type="ECO:0000256" key="4">
    <source>
        <dbReference type="ARBA" id="ARBA00022825"/>
    </source>
</evidence>
<feature type="domain" description="Peptidase S8/S53" evidence="6">
    <location>
        <begin position="96"/>
        <end position="292"/>
    </location>
</feature>
<dbReference type="InterPro" id="IPR023827">
    <property type="entry name" value="Peptidase_S8_Asp-AS"/>
</dbReference>
<keyword evidence="8" id="KW-1185">Reference proteome</keyword>
<dbReference type="PANTHER" id="PTHR43399">
    <property type="entry name" value="SUBTILISIN-RELATED"/>
    <property type="match status" value="1"/>
</dbReference>
<feature type="domain" description="Peptidase S8/S53" evidence="6">
    <location>
        <begin position="429"/>
        <end position="552"/>
    </location>
</feature>
<dbReference type="InterPro" id="IPR017310">
    <property type="entry name" value="Pept_S8A_subtilisin_clostridia"/>
</dbReference>
<proteinExistence type="inferred from homology"/>
<dbReference type="InterPro" id="IPR000209">
    <property type="entry name" value="Peptidase_S8/S53_dom"/>
</dbReference>
<dbReference type="CDD" id="cd07478">
    <property type="entry name" value="Peptidases_S8_CspA-like"/>
    <property type="match status" value="1"/>
</dbReference>
<reference evidence="7" key="1">
    <citation type="submission" date="2020-12" db="EMBL/GenBank/DDBJ databases">
        <title>M. sibirica DSM 26468T genome.</title>
        <authorList>
            <person name="Thieme N."/>
            <person name="Rettenmaier R."/>
            <person name="Zverlov V."/>
            <person name="Liebl W."/>
        </authorList>
    </citation>
    <scope>NUCLEOTIDE SEQUENCE</scope>
    <source>
        <strain evidence="7">DSM 26468</strain>
    </source>
</reference>
<protein>
    <submittedName>
        <fullName evidence="7">S8 family peptidase</fullName>
    </submittedName>
</protein>
<keyword evidence="2" id="KW-0645">Protease</keyword>
<comment type="caution">
    <text evidence="7">The sequence shown here is derived from an EMBL/GenBank/DDBJ whole genome shotgun (WGS) entry which is preliminary data.</text>
</comment>
<dbReference type="Gene3D" id="3.40.50.200">
    <property type="entry name" value="Peptidase S8/S53 domain"/>
    <property type="match status" value="1"/>
</dbReference>
<dbReference type="PROSITE" id="PS00136">
    <property type="entry name" value="SUBTILASE_ASP"/>
    <property type="match status" value="1"/>
</dbReference>
<dbReference type="Pfam" id="PF00082">
    <property type="entry name" value="Peptidase_S8"/>
    <property type="match status" value="2"/>
</dbReference>
<keyword evidence="4" id="KW-0720">Serine protease</keyword>
<dbReference type="InterPro" id="IPR015500">
    <property type="entry name" value="Peptidase_S8_subtilisin-rel"/>
</dbReference>
<evidence type="ECO:0000256" key="3">
    <source>
        <dbReference type="ARBA" id="ARBA00022801"/>
    </source>
</evidence>
<dbReference type="RefSeq" id="WP_197660670.1">
    <property type="nucleotide sequence ID" value="NZ_JAEAGR010000004.1"/>
</dbReference>
<dbReference type="Proteomes" id="UP000623269">
    <property type="component" value="Unassembled WGS sequence"/>
</dbReference>
<dbReference type="GO" id="GO:0006508">
    <property type="term" value="P:proteolysis"/>
    <property type="evidence" value="ECO:0007669"/>
    <property type="project" value="UniProtKB-KW"/>
</dbReference>
<evidence type="ECO:0000256" key="2">
    <source>
        <dbReference type="ARBA" id="ARBA00022670"/>
    </source>
</evidence>
<evidence type="ECO:0000313" key="8">
    <source>
        <dbReference type="Proteomes" id="UP000623269"/>
    </source>
</evidence>
<dbReference type="InterPro" id="IPR036852">
    <property type="entry name" value="Peptidase_S8/S53_dom_sf"/>
</dbReference>
<evidence type="ECO:0000259" key="6">
    <source>
        <dbReference type="Pfam" id="PF00082"/>
    </source>
</evidence>
<keyword evidence="3" id="KW-0378">Hydrolase</keyword>
<dbReference type="PIRSF" id="PIRSF037894">
    <property type="entry name" value="Subtilisin_rel_CspABC"/>
    <property type="match status" value="1"/>
</dbReference>
<evidence type="ECO:0000256" key="1">
    <source>
        <dbReference type="ARBA" id="ARBA00011073"/>
    </source>
</evidence>
<gene>
    <name evidence="7" type="ORF">I5677_05995</name>
</gene>
<sequence>MTPEESFKITSNEYMDLIIDYGGNESILEIYQEYSPHIMNDRFAVIYLPSTLITERTLVQFGYAAFPSSFGLASERSLEASGVTRIRRFPAFDLRGAGVLIGVVDTGIDYTNPIFRNEDGTTRIVSIWDQTIESLDEYPEGTFYGTEYSRDQINEALNSENPLVIVPSMDEIGHGTMMAGIAAGNEVPDRDFSGVVPESELVVVKLKQAKPIIREFFGIPLDVPCYQENDIIWGVQYLISVARLLDRPMAICIGLGSSQGSHNGRGYLSALLSVAANFPGIAISIAAGNEGNKRRHFFSTVDPAIGSVTMELNVSEDEEGFSMELWGAGPNTYSIDILSPTGEYVPRIVESLVVNREISFLFETTRINVDYRMVEAQSGDQLILLRFEAPTTGVWTFQVYSRGDLQGAFHCWLPADEFIEPTTYFLQSNPYTTVTAPGNSPLPITVTAYNSETGTIYLGASRGYTRTDDIKPELAAPGVNIISPTLQQGFDIVTGTGAATAHCAGITAMILEWGILREFYPNITTAEVKSFLIRGAFRNERIQYPNRDWGYGAIDIFNVFNQLRTEI</sequence>
<comment type="similarity">
    <text evidence="1 5">Belongs to the peptidase S8 family.</text>
</comment>
<accession>A0A8J7L2E8</accession>
<dbReference type="SUPFAM" id="SSF52743">
    <property type="entry name" value="Subtilisin-like"/>
    <property type="match status" value="1"/>
</dbReference>
<dbReference type="GO" id="GO:0004252">
    <property type="term" value="F:serine-type endopeptidase activity"/>
    <property type="evidence" value="ECO:0007669"/>
    <property type="project" value="InterPro"/>
</dbReference>
<evidence type="ECO:0000313" key="7">
    <source>
        <dbReference type="EMBL" id="MBH1940448.1"/>
    </source>
</evidence>
<dbReference type="InterPro" id="IPR034045">
    <property type="entry name" value="Pep_S8_CspA-like"/>
</dbReference>
<dbReference type="AlphaFoldDB" id="A0A8J7L2E8"/>
<dbReference type="PRINTS" id="PR00723">
    <property type="entry name" value="SUBTILISIN"/>
</dbReference>
<dbReference type="InterPro" id="IPR051048">
    <property type="entry name" value="Peptidase_S8/S53_subtilisin"/>
</dbReference>
<evidence type="ECO:0000256" key="5">
    <source>
        <dbReference type="PROSITE-ProRule" id="PRU01240"/>
    </source>
</evidence>
<comment type="caution">
    <text evidence="5">Lacks conserved residue(s) required for the propagation of feature annotation.</text>
</comment>
<dbReference type="Gene3D" id="2.60.120.1290">
    <property type="match status" value="1"/>
</dbReference>
<organism evidence="7 8">
    <name type="scientific">Mobilitalea sibirica</name>
    <dbReference type="NCBI Taxonomy" id="1462919"/>
    <lineage>
        <taxon>Bacteria</taxon>
        <taxon>Bacillati</taxon>
        <taxon>Bacillota</taxon>
        <taxon>Clostridia</taxon>
        <taxon>Lachnospirales</taxon>
        <taxon>Lachnospiraceae</taxon>
        <taxon>Mobilitalea</taxon>
    </lineage>
</organism>
<dbReference type="PANTHER" id="PTHR43399:SF4">
    <property type="entry name" value="CELL WALL-ASSOCIATED PROTEASE"/>
    <property type="match status" value="1"/>
</dbReference>
<dbReference type="PROSITE" id="PS51892">
    <property type="entry name" value="SUBTILASE"/>
    <property type="match status" value="1"/>
</dbReference>
<dbReference type="EMBL" id="JAEAGR010000004">
    <property type="protein sequence ID" value="MBH1940448.1"/>
    <property type="molecule type" value="Genomic_DNA"/>
</dbReference>